<evidence type="ECO:0000313" key="12">
    <source>
        <dbReference type="Proteomes" id="UP001296943"/>
    </source>
</evidence>
<dbReference type="EMBL" id="JAFBDR010000011">
    <property type="protein sequence ID" value="MBM7571828.1"/>
    <property type="molecule type" value="Genomic_DNA"/>
</dbReference>
<accession>A0ABS2N116</accession>
<keyword evidence="11" id="KW-0966">Cell projection</keyword>
<keyword evidence="9 10" id="KW-0472">Membrane</keyword>
<keyword evidence="7 10" id="KW-0283">Flagellar rotation</keyword>
<comment type="function">
    <text evidence="1 10">Controls the rotational direction of flagella during chemotaxis.</text>
</comment>
<reference evidence="11 12" key="1">
    <citation type="submission" date="2021-01" db="EMBL/GenBank/DDBJ databases">
        <title>Genomic Encyclopedia of Type Strains, Phase IV (KMG-IV): sequencing the most valuable type-strain genomes for metagenomic binning, comparative biology and taxonomic classification.</title>
        <authorList>
            <person name="Goeker M."/>
        </authorList>
    </citation>
    <scope>NUCLEOTIDE SEQUENCE [LARGE SCALE GENOMIC DNA]</scope>
    <source>
        <strain evidence="11 12">DSM 23711</strain>
    </source>
</reference>
<evidence type="ECO:0000313" key="11">
    <source>
        <dbReference type="EMBL" id="MBM7571828.1"/>
    </source>
</evidence>
<gene>
    <name evidence="11" type="ORF">JOC48_002329</name>
</gene>
<dbReference type="Proteomes" id="UP001296943">
    <property type="component" value="Unassembled WGS sequence"/>
</dbReference>
<keyword evidence="6" id="KW-0812">Transmembrane</keyword>
<name>A0ABS2N116_9BACI</name>
<evidence type="ECO:0000256" key="5">
    <source>
        <dbReference type="ARBA" id="ARBA00022500"/>
    </source>
</evidence>
<dbReference type="InterPro" id="IPR005503">
    <property type="entry name" value="FliL"/>
</dbReference>
<organism evidence="11 12">
    <name type="scientific">Aquibacillus albus</name>
    <dbReference type="NCBI Taxonomy" id="1168171"/>
    <lineage>
        <taxon>Bacteria</taxon>
        <taxon>Bacillati</taxon>
        <taxon>Bacillota</taxon>
        <taxon>Bacilli</taxon>
        <taxon>Bacillales</taxon>
        <taxon>Bacillaceae</taxon>
        <taxon>Aquibacillus</taxon>
    </lineage>
</organism>
<evidence type="ECO:0000256" key="1">
    <source>
        <dbReference type="ARBA" id="ARBA00002254"/>
    </source>
</evidence>
<evidence type="ECO:0000256" key="3">
    <source>
        <dbReference type="ARBA" id="ARBA00008281"/>
    </source>
</evidence>
<keyword evidence="11" id="KW-0282">Flagellum</keyword>
<protein>
    <recommendedName>
        <fullName evidence="10">Flagellar protein FliL</fullName>
    </recommendedName>
</protein>
<comment type="similarity">
    <text evidence="3 10">Belongs to the FliL family.</text>
</comment>
<keyword evidence="8" id="KW-1133">Transmembrane helix</keyword>
<dbReference type="Pfam" id="PF03748">
    <property type="entry name" value="FliL"/>
    <property type="match status" value="1"/>
</dbReference>
<evidence type="ECO:0000256" key="2">
    <source>
        <dbReference type="ARBA" id="ARBA00004162"/>
    </source>
</evidence>
<evidence type="ECO:0000256" key="7">
    <source>
        <dbReference type="ARBA" id="ARBA00022779"/>
    </source>
</evidence>
<evidence type="ECO:0000256" key="8">
    <source>
        <dbReference type="ARBA" id="ARBA00022989"/>
    </source>
</evidence>
<evidence type="ECO:0000256" key="4">
    <source>
        <dbReference type="ARBA" id="ARBA00022475"/>
    </source>
</evidence>
<evidence type="ECO:0000256" key="9">
    <source>
        <dbReference type="ARBA" id="ARBA00023136"/>
    </source>
</evidence>
<keyword evidence="12" id="KW-1185">Reference proteome</keyword>
<comment type="subcellular location">
    <subcellularLocation>
        <location evidence="2">Cell membrane</location>
        <topology evidence="2">Single-pass membrane protein</topology>
    </subcellularLocation>
</comment>
<sequence>MNSKLFKTMLTALILMTISGVVALVVVLNVSGEQQSNKELSLDKMVEYSFTTSEMSTDLKDGSFVRIQFQILTDSKKAKEEMEKREFQLKNLFIKESVQLNEEDFKVGLSGLEEKLKTNMNQLMNDGTITDVYIISKIIQ</sequence>
<dbReference type="NCBIfam" id="NF005826">
    <property type="entry name" value="PRK07718.1"/>
    <property type="match status" value="1"/>
</dbReference>
<keyword evidence="11" id="KW-0969">Cilium</keyword>
<keyword evidence="4 10" id="KW-1003">Cell membrane</keyword>
<comment type="caution">
    <text evidence="11">The sequence shown here is derived from an EMBL/GenBank/DDBJ whole genome shotgun (WGS) entry which is preliminary data.</text>
</comment>
<evidence type="ECO:0000256" key="10">
    <source>
        <dbReference type="RuleBase" id="RU364125"/>
    </source>
</evidence>
<proteinExistence type="inferred from homology"/>
<keyword evidence="5 10" id="KW-0145">Chemotaxis</keyword>
<dbReference type="RefSeq" id="WP_204499773.1">
    <property type="nucleotide sequence ID" value="NZ_JAFBDR010000011.1"/>
</dbReference>
<evidence type="ECO:0000256" key="6">
    <source>
        <dbReference type="ARBA" id="ARBA00022692"/>
    </source>
</evidence>